<protein>
    <submittedName>
        <fullName evidence="1">Uncharacterized protein</fullName>
    </submittedName>
</protein>
<keyword evidence="2" id="KW-1185">Reference proteome</keyword>
<organism evidence="1 2">
    <name type="scientific">Manihot esculenta</name>
    <name type="common">Cassava</name>
    <name type="synonym">Jatropha manihot</name>
    <dbReference type="NCBI Taxonomy" id="3983"/>
    <lineage>
        <taxon>Eukaryota</taxon>
        <taxon>Viridiplantae</taxon>
        <taxon>Streptophyta</taxon>
        <taxon>Embryophyta</taxon>
        <taxon>Tracheophyta</taxon>
        <taxon>Spermatophyta</taxon>
        <taxon>Magnoliopsida</taxon>
        <taxon>eudicotyledons</taxon>
        <taxon>Gunneridae</taxon>
        <taxon>Pentapetalae</taxon>
        <taxon>rosids</taxon>
        <taxon>fabids</taxon>
        <taxon>Malpighiales</taxon>
        <taxon>Euphorbiaceae</taxon>
        <taxon>Crotonoideae</taxon>
        <taxon>Manihoteae</taxon>
        <taxon>Manihot</taxon>
    </lineage>
</organism>
<dbReference type="AlphaFoldDB" id="A0A2C9WET8"/>
<evidence type="ECO:0000313" key="2">
    <source>
        <dbReference type="Proteomes" id="UP000091857"/>
    </source>
</evidence>
<comment type="caution">
    <text evidence="1">The sequence shown here is derived from an EMBL/GenBank/DDBJ whole genome shotgun (WGS) entry which is preliminary data.</text>
</comment>
<gene>
    <name evidence="1" type="ORF">MANES_02G163600v8</name>
</gene>
<name>A0A2C9WET8_MANES</name>
<dbReference type="EMBL" id="CM004388">
    <property type="protein sequence ID" value="OAY58272.1"/>
    <property type="molecule type" value="Genomic_DNA"/>
</dbReference>
<reference evidence="2" key="1">
    <citation type="journal article" date="2016" name="Nat. Biotechnol.">
        <title>Sequencing wild and cultivated cassava and related species reveals extensive interspecific hybridization and genetic diversity.</title>
        <authorList>
            <person name="Bredeson J.V."/>
            <person name="Lyons J.B."/>
            <person name="Prochnik S.E."/>
            <person name="Wu G.A."/>
            <person name="Ha C.M."/>
            <person name="Edsinger-Gonzales E."/>
            <person name="Grimwood J."/>
            <person name="Schmutz J."/>
            <person name="Rabbi I.Y."/>
            <person name="Egesi C."/>
            <person name="Nauluvula P."/>
            <person name="Lebot V."/>
            <person name="Ndunguru J."/>
            <person name="Mkamilo G."/>
            <person name="Bart R.S."/>
            <person name="Setter T.L."/>
            <person name="Gleadow R.M."/>
            <person name="Kulakow P."/>
            <person name="Ferguson M.E."/>
            <person name="Rounsley S."/>
            <person name="Rokhsar D.S."/>
        </authorList>
    </citation>
    <scope>NUCLEOTIDE SEQUENCE [LARGE SCALE GENOMIC DNA]</scope>
    <source>
        <strain evidence="2">cv. AM560-2</strain>
    </source>
</reference>
<dbReference type="Gramene" id="Manes.02G163600.1.v8.1">
    <property type="protein sequence ID" value="Manes.02G163600.1.v8.1.CDS"/>
    <property type="gene ID" value="Manes.02G163600.v8.1"/>
</dbReference>
<proteinExistence type="predicted"/>
<evidence type="ECO:0000313" key="1">
    <source>
        <dbReference type="EMBL" id="OAY58272.1"/>
    </source>
</evidence>
<dbReference type="Proteomes" id="UP000091857">
    <property type="component" value="Chromosome 2"/>
</dbReference>
<sequence>MILWFVSLWFEILHENRRELLWIIAGTCFFRIANWAAVQFSSPDQYCILKQTNAGQIAKCLEGVRDFVVVSTASVIVKVEYESCLKGWFSWVACCII</sequence>
<accession>A0A2C9WET8</accession>